<dbReference type="NCBIfam" id="NF003965">
    <property type="entry name" value="PRK05457.1"/>
    <property type="match status" value="1"/>
</dbReference>
<keyword evidence="3 11" id="KW-0645">Protease</keyword>
<evidence type="ECO:0000256" key="8">
    <source>
        <dbReference type="ARBA" id="ARBA00022989"/>
    </source>
</evidence>
<dbReference type="InterPro" id="IPR050083">
    <property type="entry name" value="HtpX_protease"/>
</dbReference>
<evidence type="ECO:0000256" key="7">
    <source>
        <dbReference type="ARBA" id="ARBA00022833"/>
    </source>
</evidence>
<dbReference type="PANTHER" id="PTHR43221">
    <property type="entry name" value="PROTEASE HTPX"/>
    <property type="match status" value="1"/>
</dbReference>
<evidence type="ECO:0000256" key="2">
    <source>
        <dbReference type="ARBA" id="ARBA00022475"/>
    </source>
</evidence>
<evidence type="ECO:0000259" key="13">
    <source>
        <dbReference type="Pfam" id="PF01435"/>
    </source>
</evidence>
<keyword evidence="10 12" id="KW-0472">Membrane</keyword>
<dbReference type="EMBL" id="PDKR01000001">
    <property type="protein sequence ID" value="PPI88848.1"/>
    <property type="molecule type" value="Genomic_DNA"/>
</dbReference>
<evidence type="ECO:0000256" key="1">
    <source>
        <dbReference type="ARBA" id="ARBA00004651"/>
    </source>
</evidence>
<keyword evidence="2" id="KW-1003">Cell membrane</keyword>
<keyword evidence="7 11" id="KW-0862">Zinc</keyword>
<dbReference type="Proteomes" id="UP000295937">
    <property type="component" value="Unassembled WGS sequence"/>
</dbReference>
<comment type="caution">
    <text evidence="14">The sequence shown here is derived from an EMBL/GenBank/DDBJ whole genome shotgun (WGS) entry which is preliminary data.</text>
</comment>
<feature type="transmembrane region" description="Helical" evidence="12">
    <location>
        <begin position="35"/>
        <end position="59"/>
    </location>
</feature>
<evidence type="ECO:0000256" key="3">
    <source>
        <dbReference type="ARBA" id="ARBA00022670"/>
    </source>
</evidence>
<evidence type="ECO:0000256" key="12">
    <source>
        <dbReference type="SAM" id="Phobius"/>
    </source>
</evidence>
<feature type="transmembrane region" description="Helical" evidence="12">
    <location>
        <begin position="158"/>
        <end position="182"/>
    </location>
</feature>
<dbReference type="PANTHER" id="PTHR43221:SF1">
    <property type="entry name" value="PROTEASE HTPX"/>
    <property type="match status" value="1"/>
</dbReference>
<reference evidence="14 15" key="1">
    <citation type="journal article" date="2018" name="Genome Biol. Evol.">
        <title>Cladogenesis and Genomic Streamlining in Extracellular Endosymbionts of Tropical Stink Bugs.</title>
        <authorList>
            <person name="Otero-Bravo A."/>
            <person name="Goffredi S."/>
            <person name="Sabree Z.L."/>
        </authorList>
    </citation>
    <scope>NUCLEOTIDE SEQUENCE [LARGE SCALE GENOMIC DNA]</scope>
    <source>
        <strain evidence="14 15">SoEO</strain>
    </source>
</reference>
<keyword evidence="8 12" id="KW-1133">Transmembrane helix</keyword>
<organism evidence="14 15">
    <name type="scientific">Candidatus Pantoea edessiphila</name>
    <dbReference type="NCBI Taxonomy" id="2044610"/>
    <lineage>
        <taxon>Bacteria</taxon>
        <taxon>Pseudomonadati</taxon>
        <taxon>Pseudomonadota</taxon>
        <taxon>Gammaproteobacteria</taxon>
        <taxon>Enterobacterales</taxon>
        <taxon>Erwiniaceae</taxon>
        <taxon>Pantoea</taxon>
    </lineage>
</organism>
<proteinExistence type="inferred from homology"/>
<dbReference type="GO" id="GO:0006508">
    <property type="term" value="P:proteolysis"/>
    <property type="evidence" value="ECO:0007669"/>
    <property type="project" value="UniProtKB-KW"/>
</dbReference>
<comment type="subcellular location">
    <subcellularLocation>
        <location evidence="1">Cell membrane</location>
        <topology evidence="1">Multi-pass membrane protein</topology>
    </subcellularLocation>
</comment>
<protein>
    <submittedName>
        <fullName evidence="14">Protease HtpX</fullName>
    </submittedName>
</protein>
<name>A0A2P5T2P4_9GAMM</name>
<comment type="cofactor">
    <cofactor evidence="11">
        <name>Zn(2+)</name>
        <dbReference type="ChEBI" id="CHEBI:29105"/>
    </cofactor>
    <text evidence="11">Binds 1 zinc ion per subunit.</text>
</comment>
<gene>
    <name evidence="14" type="ORF">CRV09_00870</name>
</gene>
<dbReference type="RefSeq" id="WP_136132274.1">
    <property type="nucleotide sequence ID" value="NZ_PDKR01000001.1"/>
</dbReference>
<evidence type="ECO:0000256" key="4">
    <source>
        <dbReference type="ARBA" id="ARBA00022692"/>
    </source>
</evidence>
<evidence type="ECO:0000256" key="9">
    <source>
        <dbReference type="ARBA" id="ARBA00023049"/>
    </source>
</evidence>
<sequence length="300" mass="33487">MIRTAVFITTNLMIMLLIGFFLVITGMYSHNVAKMMFSACCIGFGGSFASLFLSQWIAIRSVNGRIIEKPSNEYEHWLVNTIQNQVNMVGVKMPKVVIYPANDINAFATGSKRNQSLVAVSSGLLQNMNNSEVEAVLAHEISHIDNGDMVMMTLIQGVLNTFVVFFASIIATVISTIIANIFFSNIKNHENNKHLTALNSTISSALMNILGTFASIVAMWFSRRREFHADAGAAKLVGAEKMIAALERLKTSKEPNEPNNIITFCIHGKRNSWFELFMSHPPLDQRIDALRKQYFKSTIK</sequence>
<evidence type="ECO:0000313" key="15">
    <source>
        <dbReference type="Proteomes" id="UP000295937"/>
    </source>
</evidence>
<evidence type="ECO:0000256" key="11">
    <source>
        <dbReference type="RuleBase" id="RU003983"/>
    </source>
</evidence>
<feature type="transmembrane region" description="Helical" evidence="12">
    <location>
        <begin position="202"/>
        <end position="221"/>
    </location>
</feature>
<keyword evidence="6 11" id="KW-0378">Hydrolase</keyword>
<keyword evidence="9 11" id="KW-0482">Metalloprotease</keyword>
<dbReference type="Pfam" id="PF01435">
    <property type="entry name" value="Peptidase_M48"/>
    <property type="match status" value="1"/>
</dbReference>
<dbReference type="GO" id="GO:0005886">
    <property type="term" value="C:plasma membrane"/>
    <property type="evidence" value="ECO:0007669"/>
    <property type="project" value="UniProtKB-SubCell"/>
</dbReference>
<dbReference type="InterPro" id="IPR001915">
    <property type="entry name" value="Peptidase_M48"/>
</dbReference>
<dbReference type="AlphaFoldDB" id="A0A2P5T2P4"/>
<feature type="domain" description="Peptidase M48" evidence="13">
    <location>
        <begin position="75"/>
        <end position="292"/>
    </location>
</feature>
<dbReference type="OrthoDB" id="15218at2"/>
<dbReference type="CDD" id="cd07335">
    <property type="entry name" value="M48B_HtpX_like"/>
    <property type="match status" value="1"/>
</dbReference>
<keyword evidence="4 12" id="KW-0812">Transmembrane</keyword>
<comment type="similarity">
    <text evidence="11">Belongs to the peptidase M48 family.</text>
</comment>
<dbReference type="GO" id="GO:0004222">
    <property type="term" value="F:metalloendopeptidase activity"/>
    <property type="evidence" value="ECO:0007669"/>
    <property type="project" value="InterPro"/>
</dbReference>
<evidence type="ECO:0000313" key="14">
    <source>
        <dbReference type="EMBL" id="PPI88848.1"/>
    </source>
</evidence>
<dbReference type="GO" id="GO:0046872">
    <property type="term" value="F:metal ion binding"/>
    <property type="evidence" value="ECO:0007669"/>
    <property type="project" value="UniProtKB-KW"/>
</dbReference>
<keyword evidence="5" id="KW-0479">Metal-binding</keyword>
<feature type="transmembrane region" description="Helical" evidence="12">
    <location>
        <begin position="12"/>
        <end position="29"/>
    </location>
</feature>
<evidence type="ECO:0000256" key="5">
    <source>
        <dbReference type="ARBA" id="ARBA00022723"/>
    </source>
</evidence>
<evidence type="ECO:0000256" key="6">
    <source>
        <dbReference type="ARBA" id="ARBA00022801"/>
    </source>
</evidence>
<accession>A0A2P5T2P4</accession>
<dbReference type="Gene3D" id="3.30.2010.10">
    <property type="entry name" value="Metalloproteases ('zincins'), catalytic domain"/>
    <property type="match status" value="1"/>
</dbReference>
<evidence type="ECO:0000256" key="10">
    <source>
        <dbReference type="ARBA" id="ARBA00023136"/>
    </source>
</evidence>